<dbReference type="EMBL" id="KN834807">
    <property type="protein sequence ID" value="KIK55320.1"/>
    <property type="molecule type" value="Genomic_DNA"/>
</dbReference>
<reference evidence="1 2" key="1">
    <citation type="submission" date="2014-04" db="EMBL/GenBank/DDBJ databases">
        <title>Evolutionary Origins and Diversification of the Mycorrhizal Mutualists.</title>
        <authorList>
            <consortium name="DOE Joint Genome Institute"/>
            <consortium name="Mycorrhizal Genomics Consortium"/>
            <person name="Kohler A."/>
            <person name="Kuo A."/>
            <person name="Nagy L.G."/>
            <person name="Floudas D."/>
            <person name="Copeland A."/>
            <person name="Barry K.W."/>
            <person name="Cichocki N."/>
            <person name="Veneault-Fourrey C."/>
            <person name="LaButti K."/>
            <person name="Lindquist E.A."/>
            <person name="Lipzen A."/>
            <person name="Lundell T."/>
            <person name="Morin E."/>
            <person name="Murat C."/>
            <person name="Riley R."/>
            <person name="Ohm R."/>
            <person name="Sun H."/>
            <person name="Tunlid A."/>
            <person name="Henrissat B."/>
            <person name="Grigoriev I.V."/>
            <person name="Hibbett D.S."/>
            <person name="Martin F."/>
        </authorList>
    </citation>
    <scope>NUCLEOTIDE SEQUENCE [LARGE SCALE GENOMIC DNA]</scope>
    <source>
        <strain evidence="1 2">FD-317 M1</strain>
    </source>
</reference>
<organism evidence="1 2">
    <name type="scientific">Collybiopsis luxurians FD-317 M1</name>
    <dbReference type="NCBI Taxonomy" id="944289"/>
    <lineage>
        <taxon>Eukaryota</taxon>
        <taxon>Fungi</taxon>
        <taxon>Dikarya</taxon>
        <taxon>Basidiomycota</taxon>
        <taxon>Agaricomycotina</taxon>
        <taxon>Agaricomycetes</taxon>
        <taxon>Agaricomycetidae</taxon>
        <taxon>Agaricales</taxon>
        <taxon>Marasmiineae</taxon>
        <taxon>Omphalotaceae</taxon>
        <taxon>Collybiopsis</taxon>
        <taxon>Collybiopsis luxurians</taxon>
    </lineage>
</organism>
<dbReference type="OrthoDB" id="2928561at2759"/>
<protein>
    <submittedName>
        <fullName evidence="1">Uncharacterized protein</fullName>
    </submittedName>
</protein>
<accession>A0A0D0AXG9</accession>
<evidence type="ECO:0000313" key="1">
    <source>
        <dbReference type="EMBL" id="KIK55320.1"/>
    </source>
</evidence>
<proteinExistence type="predicted"/>
<sequence>MFDNLQDFMIHGGTFNNAGRDMHIYEERGERGLSTLYLHMSTSASYDAGTRYPAIAKNITKSTWI</sequence>
<gene>
    <name evidence="1" type="ORF">GYMLUDRAFT_47891</name>
</gene>
<name>A0A0D0AXG9_9AGAR</name>
<evidence type="ECO:0000313" key="2">
    <source>
        <dbReference type="Proteomes" id="UP000053593"/>
    </source>
</evidence>
<dbReference type="HOGENOM" id="CLU_2849904_0_0_1"/>
<dbReference type="AlphaFoldDB" id="A0A0D0AXG9"/>
<dbReference type="Proteomes" id="UP000053593">
    <property type="component" value="Unassembled WGS sequence"/>
</dbReference>
<keyword evidence="2" id="KW-1185">Reference proteome</keyword>